<dbReference type="PANTHER" id="PTHR42776:SF27">
    <property type="entry name" value="DIPEPTIDYL PEPTIDASE FAMILY MEMBER 6"/>
    <property type="match status" value="1"/>
</dbReference>
<accession>A0A5C6U2E5</accession>
<proteinExistence type="predicted"/>
<comment type="caution">
    <text evidence="3">The sequence shown here is derived from an EMBL/GenBank/DDBJ whole genome shotgun (WGS) entry which is preliminary data.</text>
</comment>
<evidence type="ECO:0000313" key="4">
    <source>
        <dbReference type="Proteomes" id="UP000321832"/>
    </source>
</evidence>
<evidence type="ECO:0000256" key="1">
    <source>
        <dbReference type="ARBA" id="ARBA00022801"/>
    </source>
</evidence>
<protein>
    <submittedName>
        <fullName evidence="3">S9 family peptidase</fullName>
    </submittedName>
</protein>
<keyword evidence="1" id="KW-0378">Hydrolase</keyword>
<feature type="domain" description="Peptidase S9 prolyl oligopeptidase catalytic" evidence="2">
    <location>
        <begin position="195"/>
        <end position="408"/>
    </location>
</feature>
<dbReference type="AlphaFoldDB" id="A0A5C6U2E5"/>
<reference evidence="3 4" key="1">
    <citation type="submission" date="2019-08" db="EMBL/GenBank/DDBJ databases">
        <authorList>
            <person name="Khan S.A."/>
            <person name="Jeon C.O."/>
            <person name="Jeong S.E."/>
        </authorList>
    </citation>
    <scope>NUCLEOTIDE SEQUENCE [LARGE SCALE GENOMIC DNA]</scope>
    <source>
        <strain evidence="4">IMCC1728</strain>
    </source>
</reference>
<gene>
    <name evidence="3" type="ORF">FSC37_09920</name>
</gene>
<evidence type="ECO:0000313" key="3">
    <source>
        <dbReference type="EMBL" id="TXC66131.1"/>
    </source>
</evidence>
<dbReference type="SUPFAM" id="SSF53474">
    <property type="entry name" value="alpha/beta-Hydrolases"/>
    <property type="match status" value="1"/>
</dbReference>
<sequence>MTARRDRDKAALWKYDTQTKQFGELMVEDPIVDIGCGAKESGEGLLADPRTKQVVGFAYQSDRPKKVFFGADSPYLRFEKSLAASIPGFTVIKPTKDGSRALIFSYSDIDPGTYYLYESAKNQLEVIAKSRVWVKPELMAERKFIQYKGRDGQMIPAYVTLPRGVPAKNLPLIVNIHGGPQVRGYYWAEWGRWPEAQFFASRGYAVLEPEPRASKGYGHKLHVSGFKQWGQAAQDDITDGALHLVKEGIVDKDRMCLHGGSYGGYASLQGLVREPDLFKCAHSFVAVTDLGLMQSVAWSDIAQNLEFSYLENEFKLEIGDSKDDAEMFQRVSPARNADKIKGAVMLTMGSDDVRVPLIHGEKMRDAMIKAGKPIEWKVYAEEAHGFNKEANVTDFYTRSLRFYDEHIGPKRKAQP</sequence>
<dbReference type="InterPro" id="IPR001375">
    <property type="entry name" value="Peptidase_S9_cat"/>
</dbReference>
<dbReference type="Gene3D" id="3.40.50.1820">
    <property type="entry name" value="alpha/beta hydrolase"/>
    <property type="match status" value="1"/>
</dbReference>
<dbReference type="GO" id="GO:0004252">
    <property type="term" value="F:serine-type endopeptidase activity"/>
    <property type="evidence" value="ECO:0007669"/>
    <property type="project" value="TreeGrafter"/>
</dbReference>
<dbReference type="GO" id="GO:0006508">
    <property type="term" value="P:proteolysis"/>
    <property type="evidence" value="ECO:0007669"/>
    <property type="project" value="InterPro"/>
</dbReference>
<name>A0A5C6U2E5_9BURK</name>
<dbReference type="EMBL" id="VOPW01000001">
    <property type="protein sequence ID" value="TXC66131.1"/>
    <property type="molecule type" value="Genomic_DNA"/>
</dbReference>
<dbReference type="Pfam" id="PF00326">
    <property type="entry name" value="Peptidase_S9"/>
    <property type="match status" value="1"/>
</dbReference>
<organism evidence="3 4">
    <name type="scientific">Piscinibacter aquaticus</name>
    <dbReference type="NCBI Taxonomy" id="392597"/>
    <lineage>
        <taxon>Bacteria</taxon>
        <taxon>Pseudomonadati</taxon>
        <taxon>Pseudomonadota</taxon>
        <taxon>Betaproteobacteria</taxon>
        <taxon>Burkholderiales</taxon>
        <taxon>Sphaerotilaceae</taxon>
        <taxon>Piscinibacter</taxon>
    </lineage>
</organism>
<dbReference type="InterPro" id="IPR029058">
    <property type="entry name" value="AB_hydrolase_fold"/>
</dbReference>
<dbReference type="PANTHER" id="PTHR42776">
    <property type="entry name" value="SERINE PEPTIDASE S9 FAMILY MEMBER"/>
    <property type="match status" value="1"/>
</dbReference>
<dbReference type="Proteomes" id="UP000321832">
    <property type="component" value="Unassembled WGS sequence"/>
</dbReference>
<keyword evidence="4" id="KW-1185">Reference proteome</keyword>
<evidence type="ECO:0000259" key="2">
    <source>
        <dbReference type="Pfam" id="PF00326"/>
    </source>
</evidence>